<comment type="caution">
    <text evidence="5">The sequence shown here is derived from an EMBL/GenBank/DDBJ whole genome shotgun (WGS) entry which is preliminary data.</text>
</comment>
<dbReference type="PANTHER" id="PTHR33164:SF89">
    <property type="entry name" value="MARR FAMILY REGULATORY PROTEIN"/>
    <property type="match status" value="1"/>
</dbReference>
<organism evidence="5 6">
    <name type="scientific">Catenovulum agarivorans DS-2</name>
    <dbReference type="NCBI Taxonomy" id="1328313"/>
    <lineage>
        <taxon>Bacteria</taxon>
        <taxon>Pseudomonadati</taxon>
        <taxon>Pseudomonadota</taxon>
        <taxon>Gammaproteobacteria</taxon>
        <taxon>Alteromonadales</taxon>
        <taxon>Alteromonadaceae</taxon>
        <taxon>Catenovulum</taxon>
    </lineage>
</organism>
<keyword evidence="1" id="KW-0805">Transcription regulation</keyword>
<protein>
    <submittedName>
        <fullName evidence="5">Regulatory protein</fullName>
    </submittedName>
</protein>
<dbReference type="Gene3D" id="1.10.10.10">
    <property type="entry name" value="Winged helix-like DNA-binding domain superfamily/Winged helix DNA-binding domain"/>
    <property type="match status" value="1"/>
</dbReference>
<dbReference type="STRING" id="1328313.DS2_05150"/>
<sequence length="181" mass="20712">MFIMQNNLQSRVEDILAQVEPIEEVLVTLRRLIRATDLHSKQLVKTSGITAPQLLLLRAVQEKGEVTIGEIANEVSLSQATVTSILDRLEKRELVYRVRSNQDKRKVHAYLTDAGQELLSEAPLPLQEHFVRQFKDLKEWEQLMILSSLQRVVQMMDAQHLDAAPMLEVGDLTAYLNQNKQ</sequence>
<dbReference type="SMART" id="SM00347">
    <property type="entry name" value="HTH_MARR"/>
    <property type="match status" value="1"/>
</dbReference>
<keyword evidence="6" id="KW-1185">Reference proteome</keyword>
<evidence type="ECO:0000256" key="1">
    <source>
        <dbReference type="ARBA" id="ARBA00023015"/>
    </source>
</evidence>
<dbReference type="InterPro" id="IPR036390">
    <property type="entry name" value="WH_DNA-bd_sf"/>
</dbReference>
<keyword evidence="3" id="KW-0804">Transcription</keyword>
<dbReference type="InterPro" id="IPR023187">
    <property type="entry name" value="Tscrpt_reg_MarR-type_CS"/>
</dbReference>
<evidence type="ECO:0000313" key="5">
    <source>
        <dbReference type="EMBL" id="EWH11217.1"/>
    </source>
</evidence>
<evidence type="ECO:0000313" key="6">
    <source>
        <dbReference type="Proteomes" id="UP000019276"/>
    </source>
</evidence>
<dbReference type="Pfam" id="PF01047">
    <property type="entry name" value="MarR"/>
    <property type="match status" value="1"/>
</dbReference>
<dbReference type="GO" id="GO:0003700">
    <property type="term" value="F:DNA-binding transcription factor activity"/>
    <property type="evidence" value="ECO:0007669"/>
    <property type="project" value="InterPro"/>
</dbReference>
<dbReference type="eggNOG" id="COG1846">
    <property type="taxonomic scope" value="Bacteria"/>
</dbReference>
<evidence type="ECO:0000256" key="3">
    <source>
        <dbReference type="ARBA" id="ARBA00023163"/>
    </source>
</evidence>
<keyword evidence="2" id="KW-0238">DNA-binding</keyword>
<dbReference type="InterPro" id="IPR039422">
    <property type="entry name" value="MarR/SlyA-like"/>
</dbReference>
<dbReference type="GO" id="GO:0006950">
    <property type="term" value="P:response to stress"/>
    <property type="evidence" value="ECO:0007669"/>
    <property type="project" value="TreeGrafter"/>
</dbReference>
<proteinExistence type="predicted"/>
<dbReference type="AlphaFoldDB" id="W7QQF6"/>
<evidence type="ECO:0000259" key="4">
    <source>
        <dbReference type="PROSITE" id="PS50995"/>
    </source>
</evidence>
<dbReference type="OrthoDB" id="7502947at2"/>
<dbReference type="PROSITE" id="PS01117">
    <property type="entry name" value="HTH_MARR_1"/>
    <property type="match status" value="1"/>
</dbReference>
<name>W7QQF6_9ALTE</name>
<dbReference type="GO" id="GO:0003677">
    <property type="term" value="F:DNA binding"/>
    <property type="evidence" value="ECO:0007669"/>
    <property type="project" value="UniProtKB-KW"/>
</dbReference>
<dbReference type="PATRIC" id="fig|1328313.3.peg.1063"/>
<dbReference type="PRINTS" id="PR00598">
    <property type="entry name" value="HTHMARR"/>
</dbReference>
<dbReference type="PANTHER" id="PTHR33164">
    <property type="entry name" value="TRANSCRIPTIONAL REGULATOR, MARR FAMILY"/>
    <property type="match status" value="1"/>
</dbReference>
<accession>W7QQF6</accession>
<reference evidence="5 6" key="1">
    <citation type="journal article" date="2014" name="Genome Announc.">
        <title>Draft Genome Sequence of the Agar-Degrading Bacterium Catenovulum sp. Strain DS-2, Isolated from Intestines of Haliotis diversicolor.</title>
        <authorList>
            <person name="Shan D."/>
            <person name="Li X."/>
            <person name="Gu Z."/>
            <person name="Wei G."/>
            <person name="Gao Z."/>
            <person name="Shao Z."/>
        </authorList>
    </citation>
    <scope>NUCLEOTIDE SEQUENCE [LARGE SCALE GENOMIC DNA]</scope>
    <source>
        <strain evidence="5 6">DS-2</strain>
    </source>
</reference>
<evidence type="ECO:0000256" key="2">
    <source>
        <dbReference type="ARBA" id="ARBA00023125"/>
    </source>
</evidence>
<dbReference type="InterPro" id="IPR000835">
    <property type="entry name" value="HTH_MarR-typ"/>
</dbReference>
<dbReference type="PROSITE" id="PS50995">
    <property type="entry name" value="HTH_MARR_2"/>
    <property type="match status" value="1"/>
</dbReference>
<dbReference type="EMBL" id="ARZY01000006">
    <property type="protein sequence ID" value="EWH11217.1"/>
    <property type="molecule type" value="Genomic_DNA"/>
</dbReference>
<dbReference type="InterPro" id="IPR011991">
    <property type="entry name" value="ArsR-like_HTH"/>
</dbReference>
<feature type="domain" description="HTH marR-type" evidence="4">
    <location>
        <begin position="22"/>
        <end position="154"/>
    </location>
</feature>
<dbReference type="InterPro" id="IPR036388">
    <property type="entry name" value="WH-like_DNA-bd_sf"/>
</dbReference>
<gene>
    <name evidence="5" type="ORF">DS2_05150</name>
</gene>
<dbReference type="Proteomes" id="UP000019276">
    <property type="component" value="Unassembled WGS sequence"/>
</dbReference>
<dbReference type="SUPFAM" id="SSF46785">
    <property type="entry name" value="Winged helix' DNA-binding domain"/>
    <property type="match status" value="1"/>
</dbReference>
<dbReference type="CDD" id="cd00090">
    <property type="entry name" value="HTH_ARSR"/>
    <property type="match status" value="1"/>
</dbReference>